<reference evidence="3 4" key="1">
    <citation type="journal article" date="2017" name="Int. J. Syst. Evol. Microbiol.">
        <title>Bacillus notoginsengisoli sp. nov., a novel bacterium isolated from the rhizosphere of Panax notoginseng.</title>
        <authorList>
            <person name="Zhang M.Y."/>
            <person name="Cheng J."/>
            <person name="Cai Y."/>
            <person name="Zhang T.Y."/>
            <person name="Wu Y.Y."/>
            <person name="Manikprabhu D."/>
            <person name="Li W.J."/>
            <person name="Zhang Y.X."/>
        </authorList>
    </citation>
    <scope>NUCLEOTIDE SEQUENCE [LARGE SCALE GENOMIC DNA]</scope>
    <source>
        <strain evidence="3 4">JCM 30743</strain>
    </source>
</reference>
<name>A0A417YRY4_9BACI</name>
<accession>A0A417YRY4</accession>
<proteinExistence type="predicted"/>
<dbReference type="Proteomes" id="UP000284416">
    <property type="component" value="Unassembled WGS sequence"/>
</dbReference>
<feature type="coiled-coil region" evidence="1">
    <location>
        <begin position="94"/>
        <end position="128"/>
    </location>
</feature>
<feature type="signal peptide" evidence="2">
    <location>
        <begin position="1"/>
        <end position="20"/>
    </location>
</feature>
<gene>
    <name evidence="3" type="ORF">D1B31_14860</name>
</gene>
<keyword evidence="4" id="KW-1185">Reference proteome</keyword>
<keyword evidence="2" id="KW-0732">Signal</keyword>
<dbReference type="EMBL" id="QWEG01000009">
    <property type="protein sequence ID" value="RHW38058.1"/>
    <property type="molecule type" value="Genomic_DNA"/>
</dbReference>
<protein>
    <submittedName>
        <fullName evidence="3">Uncharacterized protein</fullName>
    </submittedName>
</protein>
<feature type="chain" id="PRO_5019231724" evidence="2">
    <location>
        <begin position="21"/>
        <end position="186"/>
    </location>
</feature>
<comment type="caution">
    <text evidence="3">The sequence shown here is derived from an EMBL/GenBank/DDBJ whole genome shotgun (WGS) entry which is preliminary data.</text>
</comment>
<evidence type="ECO:0000313" key="4">
    <source>
        <dbReference type="Proteomes" id="UP000284416"/>
    </source>
</evidence>
<evidence type="ECO:0000313" key="3">
    <source>
        <dbReference type="EMBL" id="RHW38058.1"/>
    </source>
</evidence>
<keyword evidence="1" id="KW-0175">Coiled coil</keyword>
<organism evidence="3 4">
    <name type="scientific">Neobacillus notoginsengisoli</name>
    <dbReference type="NCBI Taxonomy" id="1578198"/>
    <lineage>
        <taxon>Bacteria</taxon>
        <taxon>Bacillati</taxon>
        <taxon>Bacillota</taxon>
        <taxon>Bacilli</taxon>
        <taxon>Bacillales</taxon>
        <taxon>Bacillaceae</taxon>
        <taxon>Neobacillus</taxon>
    </lineage>
</organism>
<evidence type="ECO:0000256" key="2">
    <source>
        <dbReference type="SAM" id="SignalP"/>
    </source>
</evidence>
<evidence type="ECO:0000256" key="1">
    <source>
        <dbReference type="SAM" id="Coils"/>
    </source>
</evidence>
<sequence length="186" mass="21496">MRFLTGFLCLALAFPAVASANETIESHSNGQEGSNHCAHGSCGFPKVARELKENEIISWAEKYTPEKAEEWKAVFAERKVLKERWLSPEMKDKRESWKKEKAKRIGEIQELKKQFEEGKLTREDYLKQAYEKIKQSKPKLMKGYGSYFKLKEAVEQNDAGKAAALLNELLEFQKQHNETLKARLEK</sequence>
<dbReference type="RefSeq" id="WP_118921742.1">
    <property type="nucleotide sequence ID" value="NZ_QWEG01000009.1"/>
</dbReference>
<dbReference type="AlphaFoldDB" id="A0A417YRY4"/>